<gene>
    <name evidence="1" type="ORF">MNBD_BACTEROID03-867</name>
</gene>
<accession>A0A3B0T1B6</accession>
<name>A0A3B0T1B6_9ZZZZ</name>
<protein>
    <submittedName>
        <fullName evidence="1">Uncharacterized protein</fullName>
    </submittedName>
</protein>
<dbReference type="EMBL" id="UOEL01000031">
    <property type="protein sequence ID" value="VAW10690.1"/>
    <property type="molecule type" value="Genomic_DNA"/>
</dbReference>
<proteinExistence type="predicted"/>
<organism evidence="1">
    <name type="scientific">hydrothermal vent metagenome</name>
    <dbReference type="NCBI Taxonomy" id="652676"/>
    <lineage>
        <taxon>unclassified sequences</taxon>
        <taxon>metagenomes</taxon>
        <taxon>ecological metagenomes</taxon>
    </lineage>
</organism>
<evidence type="ECO:0000313" key="1">
    <source>
        <dbReference type="EMBL" id="VAW10690.1"/>
    </source>
</evidence>
<reference evidence="1" key="1">
    <citation type="submission" date="2018-06" db="EMBL/GenBank/DDBJ databases">
        <authorList>
            <person name="Zhirakovskaya E."/>
        </authorList>
    </citation>
    <scope>NUCLEOTIDE SEQUENCE</scope>
</reference>
<dbReference type="AlphaFoldDB" id="A0A3B0T1B6"/>
<sequence>MKMDFANSAVLLQKAQELKLYEKLVVQLQKDFTLANVAIGLSENITPGNLKTVLHEKIYFLLLEKFPDYLNLLYIIDVPEKAFKEMPMTDVVEVAEQVTFLVLKRELQKVWLKAKYS</sequence>